<reference evidence="2" key="1">
    <citation type="submission" date="2021-01" db="EMBL/GenBank/DDBJ databases">
        <authorList>
            <person name="Corre E."/>
            <person name="Pelletier E."/>
            <person name="Niang G."/>
            <person name="Scheremetjew M."/>
            <person name="Finn R."/>
            <person name="Kale V."/>
            <person name="Holt S."/>
            <person name="Cochrane G."/>
            <person name="Meng A."/>
            <person name="Brown T."/>
            <person name="Cohen L."/>
        </authorList>
    </citation>
    <scope>NUCLEOTIDE SEQUENCE</scope>
    <source>
        <strain evidence="2">CCCM811</strain>
    </source>
</reference>
<feature type="region of interest" description="Disordered" evidence="1">
    <location>
        <begin position="91"/>
        <end position="111"/>
    </location>
</feature>
<name>A0A7S3ZDL1_9EUKA</name>
<accession>A0A7S3ZDL1</accession>
<organism evidence="2">
    <name type="scientific">Lotharella globosa</name>
    <dbReference type="NCBI Taxonomy" id="91324"/>
    <lineage>
        <taxon>Eukaryota</taxon>
        <taxon>Sar</taxon>
        <taxon>Rhizaria</taxon>
        <taxon>Cercozoa</taxon>
        <taxon>Chlorarachniophyceae</taxon>
        <taxon>Lotharella</taxon>
    </lineage>
</organism>
<evidence type="ECO:0000313" key="2">
    <source>
        <dbReference type="EMBL" id="CAE0679683.1"/>
    </source>
</evidence>
<sequence>MGLQSVRASCVDIFATSMGMIDVGESQAGAIHEEMKKHGININLASDTKTLEQMDDKELENYEKLIEQIQAAVSKIQEQLKEVDKKVAKAEKEAKNSSKSEKAASIMALPV</sequence>
<evidence type="ECO:0000256" key="1">
    <source>
        <dbReference type="SAM" id="MobiDB-lite"/>
    </source>
</evidence>
<dbReference type="AlphaFoldDB" id="A0A7S3ZDL1"/>
<feature type="compositionally biased region" description="Basic and acidic residues" evidence="1">
    <location>
        <begin position="91"/>
        <end position="102"/>
    </location>
</feature>
<dbReference type="EMBL" id="HBIV01044879">
    <property type="protein sequence ID" value="CAE0679683.1"/>
    <property type="molecule type" value="Transcribed_RNA"/>
</dbReference>
<proteinExistence type="predicted"/>
<protein>
    <submittedName>
        <fullName evidence="2">Uncharacterized protein</fullName>
    </submittedName>
</protein>
<gene>
    <name evidence="2" type="ORF">LGLO00237_LOCUS31468</name>
</gene>